<sequence length="200" mass="21834">MGLCVAMFTLGAENIRKVLADPPLILKVIARHDPDAYEAARGAKVGFFARLFGRKIEARAPVDFELGSDEVRETDMDKAWHGIHYLLTGTADGGDEPLNFILAGGTEVNHSRVGYDGARVFTPEQVGAIDAALRSVDDAVLRSRFNPAEMTALDIYPSVIWNRDPNEDDALGYCLEYFQSTKAFIAAAVEQRAGLVVCLT</sequence>
<evidence type="ECO:0000313" key="1">
    <source>
        <dbReference type="EMBL" id="MDC8015319.1"/>
    </source>
</evidence>
<dbReference type="Gene3D" id="3.40.1760.10">
    <property type="entry name" value="YfbM-like super family"/>
    <property type="match status" value="1"/>
</dbReference>
<proteinExistence type="predicted"/>
<keyword evidence="2" id="KW-1185">Reference proteome</keyword>
<dbReference type="Pfam" id="PF08974">
    <property type="entry name" value="DUF1877"/>
    <property type="match status" value="1"/>
</dbReference>
<gene>
    <name evidence="1" type="ORF">OD750_022510</name>
</gene>
<organism evidence="1 2">
    <name type="scientific">Tahibacter soli</name>
    <dbReference type="NCBI Taxonomy" id="2983605"/>
    <lineage>
        <taxon>Bacteria</taxon>
        <taxon>Pseudomonadati</taxon>
        <taxon>Pseudomonadota</taxon>
        <taxon>Gammaproteobacteria</taxon>
        <taxon>Lysobacterales</taxon>
        <taxon>Rhodanobacteraceae</taxon>
        <taxon>Tahibacter</taxon>
    </lineage>
</organism>
<dbReference type="AlphaFoldDB" id="A0A9X3YP22"/>
<protein>
    <submittedName>
        <fullName evidence="1">YfbM family protein</fullName>
    </submittedName>
</protein>
<accession>A0A9X3YP22</accession>
<dbReference type="Proteomes" id="UP001139971">
    <property type="component" value="Unassembled WGS sequence"/>
</dbReference>
<comment type="caution">
    <text evidence="1">The sequence shown here is derived from an EMBL/GenBank/DDBJ whole genome shotgun (WGS) entry which is preliminary data.</text>
</comment>
<dbReference type="SUPFAM" id="SSF111069">
    <property type="entry name" value="Hypothetical protein yfbM"/>
    <property type="match status" value="1"/>
</dbReference>
<reference evidence="1" key="1">
    <citation type="submission" date="2023-02" db="EMBL/GenBank/DDBJ databases">
        <title>Tahibacter soli sp. nov. isolated from soil.</title>
        <authorList>
            <person name="Baek J.H."/>
            <person name="Lee J.K."/>
            <person name="Choi D.G."/>
            <person name="Jeon C.O."/>
        </authorList>
    </citation>
    <scope>NUCLEOTIDE SEQUENCE</scope>
    <source>
        <strain evidence="1">BL</strain>
    </source>
</reference>
<evidence type="ECO:0000313" key="2">
    <source>
        <dbReference type="Proteomes" id="UP001139971"/>
    </source>
</evidence>
<dbReference type="InterPro" id="IPR015068">
    <property type="entry name" value="DUF1877"/>
</dbReference>
<dbReference type="RefSeq" id="WP_272842120.1">
    <property type="nucleotide sequence ID" value="NZ_JAOVZO020000020.1"/>
</dbReference>
<dbReference type="EMBL" id="JAOVZO020000020">
    <property type="protein sequence ID" value="MDC8015319.1"/>
    <property type="molecule type" value="Genomic_DNA"/>
</dbReference>
<dbReference type="InterPro" id="IPR035944">
    <property type="entry name" value="YfbM-like_sf"/>
</dbReference>
<name>A0A9X3YP22_9GAMM</name>